<dbReference type="EMBL" id="JAOWLB010000015">
    <property type="protein sequence ID" value="MCV2890192.1"/>
    <property type="molecule type" value="Genomic_DNA"/>
</dbReference>
<keyword evidence="1" id="KW-0732">Signal</keyword>
<dbReference type="RefSeq" id="WP_263829896.1">
    <property type="nucleotide sequence ID" value="NZ_JAOWLB010000015.1"/>
</dbReference>
<keyword evidence="3" id="KW-1185">Reference proteome</keyword>
<evidence type="ECO:0000313" key="2">
    <source>
        <dbReference type="EMBL" id="MCV2890192.1"/>
    </source>
</evidence>
<evidence type="ECO:0000256" key="1">
    <source>
        <dbReference type="SAM" id="SignalP"/>
    </source>
</evidence>
<sequence>MSMTPTSRQFQRAVLAMLIGALAVTAACTRTKRENRLLFGGHYFPVKAKPVDKKVSLANFTVTVDKASQSPDDAREAGRHGGTVYCIGNYGTSEIEWSLGPDSDPAQLRIVDDKLTFSGTCQRP</sequence>
<evidence type="ECO:0000313" key="3">
    <source>
        <dbReference type="Proteomes" id="UP001320899"/>
    </source>
</evidence>
<dbReference type="Proteomes" id="UP001320899">
    <property type="component" value="Unassembled WGS sequence"/>
</dbReference>
<protein>
    <recommendedName>
        <fullName evidence="4">Lipoprotein</fullName>
    </recommendedName>
</protein>
<reference evidence="2 3" key="1">
    <citation type="submission" date="2022-10" db="EMBL/GenBank/DDBJ databases">
        <title>Ruegeria sp. nov., isolated from ocean surface sediments.</title>
        <authorList>
            <person name="He W."/>
            <person name="Xue H.-P."/>
            <person name="Zhang D.-F."/>
        </authorList>
    </citation>
    <scope>NUCLEOTIDE SEQUENCE [LARGE SCALE GENOMIC DNA]</scope>
    <source>
        <strain evidence="2 3">XHP0148</strain>
    </source>
</reference>
<comment type="caution">
    <text evidence="2">The sequence shown here is derived from an EMBL/GenBank/DDBJ whole genome shotgun (WGS) entry which is preliminary data.</text>
</comment>
<name>A0ABT3ANM7_9RHOB</name>
<organism evidence="2 3">
    <name type="scientific">Ruegeria aquimaris</name>
    <dbReference type="NCBI Taxonomy" id="2984333"/>
    <lineage>
        <taxon>Bacteria</taxon>
        <taxon>Pseudomonadati</taxon>
        <taxon>Pseudomonadota</taxon>
        <taxon>Alphaproteobacteria</taxon>
        <taxon>Rhodobacterales</taxon>
        <taxon>Roseobacteraceae</taxon>
        <taxon>Ruegeria</taxon>
    </lineage>
</organism>
<feature type="chain" id="PRO_5045799611" description="Lipoprotein" evidence="1">
    <location>
        <begin position="27"/>
        <end position="124"/>
    </location>
</feature>
<accession>A0ABT3ANM7</accession>
<evidence type="ECO:0008006" key="4">
    <source>
        <dbReference type="Google" id="ProtNLM"/>
    </source>
</evidence>
<proteinExistence type="predicted"/>
<gene>
    <name evidence="2" type="ORF">OE747_17780</name>
</gene>
<feature type="signal peptide" evidence="1">
    <location>
        <begin position="1"/>
        <end position="26"/>
    </location>
</feature>